<organism evidence="2 3">
    <name type="scientific">Streptomyces morookaense</name>
    <name type="common">Streptoverticillium morookaense</name>
    <dbReference type="NCBI Taxonomy" id="1970"/>
    <lineage>
        <taxon>Bacteria</taxon>
        <taxon>Bacillati</taxon>
        <taxon>Actinomycetota</taxon>
        <taxon>Actinomycetes</taxon>
        <taxon>Kitasatosporales</taxon>
        <taxon>Streptomycetaceae</taxon>
        <taxon>Streptomyces</taxon>
    </lineage>
</organism>
<dbReference type="InterPro" id="IPR011322">
    <property type="entry name" value="N-reg_PII-like_a/b"/>
</dbReference>
<dbReference type="PANTHER" id="PTHR23419">
    <property type="entry name" value="DIVALENT CATION TOLERANCE CUTA-RELATED"/>
    <property type="match status" value="1"/>
</dbReference>
<dbReference type="InterPro" id="IPR004323">
    <property type="entry name" value="Ion_tolerance_CutA"/>
</dbReference>
<protein>
    <submittedName>
        <fullName evidence="2">Divalent-cation tolerance protein CutA</fullName>
    </submittedName>
</protein>
<dbReference type="GO" id="GO:0010038">
    <property type="term" value="P:response to metal ion"/>
    <property type="evidence" value="ECO:0007669"/>
    <property type="project" value="InterPro"/>
</dbReference>
<dbReference type="AlphaFoldDB" id="A0A7Y7E5F9"/>
<evidence type="ECO:0000256" key="1">
    <source>
        <dbReference type="ARBA" id="ARBA00010169"/>
    </source>
</evidence>
<dbReference type="EMBL" id="JABBXF010000002">
    <property type="protein sequence ID" value="NVK76259.1"/>
    <property type="molecule type" value="Genomic_DNA"/>
</dbReference>
<keyword evidence="3" id="KW-1185">Reference proteome</keyword>
<dbReference type="RefSeq" id="WP_171078059.1">
    <property type="nucleotide sequence ID" value="NZ_BNBU01000007.1"/>
</dbReference>
<dbReference type="Gene3D" id="3.30.70.120">
    <property type="match status" value="1"/>
</dbReference>
<dbReference type="Proteomes" id="UP000587462">
    <property type="component" value="Unassembled WGS sequence"/>
</dbReference>
<sequence length="109" mass="11859">MTSAAPAYAVVTTTADAEAKARFLAAEVIGDRLAACAQVYPVSSVYRWEGKVEQAQEWRVDFKTRGELVERLAERIGELHDYDTPEIIAVPVVAGSAGYLAWVGDETRG</sequence>
<dbReference type="SUPFAM" id="SSF54913">
    <property type="entry name" value="GlnB-like"/>
    <property type="match status" value="1"/>
</dbReference>
<evidence type="ECO:0000313" key="3">
    <source>
        <dbReference type="Proteomes" id="UP000587462"/>
    </source>
</evidence>
<proteinExistence type="inferred from homology"/>
<dbReference type="InterPro" id="IPR015867">
    <property type="entry name" value="N-reg_PII/ATP_PRibTrfase_C"/>
</dbReference>
<gene>
    <name evidence="2" type="ORF">HG542_01135</name>
</gene>
<accession>A0A7Y7E5F9</accession>
<dbReference type="GO" id="GO:0005507">
    <property type="term" value="F:copper ion binding"/>
    <property type="evidence" value="ECO:0007669"/>
    <property type="project" value="TreeGrafter"/>
</dbReference>
<dbReference type="PANTHER" id="PTHR23419:SF8">
    <property type="entry name" value="FI09726P"/>
    <property type="match status" value="1"/>
</dbReference>
<dbReference type="Pfam" id="PF03091">
    <property type="entry name" value="CutA1"/>
    <property type="match status" value="1"/>
</dbReference>
<reference evidence="2 3" key="1">
    <citation type="submission" date="2020-04" db="EMBL/GenBank/DDBJ databases">
        <title>Draft Genome Sequence of Streptomyces morookaense DSM 40503, an 8-azaguanine-producing strain.</title>
        <authorList>
            <person name="Qi J."/>
            <person name="Gao J.-M."/>
        </authorList>
    </citation>
    <scope>NUCLEOTIDE SEQUENCE [LARGE SCALE GENOMIC DNA]</scope>
    <source>
        <strain evidence="2 3">DSM 40503</strain>
    </source>
</reference>
<comment type="similarity">
    <text evidence="1">Belongs to the CutA family.</text>
</comment>
<name>A0A7Y7E5F9_STRMO</name>
<evidence type="ECO:0000313" key="2">
    <source>
        <dbReference type="EMBL" id="NVK76259.1"/>
    </source>
</evidence>
<comment type="caution">
    <text evidence="2">The sequence shown here is derived from an EMBL/GenBank/DDBJ whole genome shotgun (WGS) entry which is preliminary data.</text>
</comment>